<accession>A0A317NXF6</accession>
<gene>
    <name evidence="1" type="ORF">DFR69_102718</name>
</gene>
<evidence type="ECO:0000313" key="2">
    <source>
        <dbReference type="Proteomes" id="UP000246410"/>
    </source>
</evidence>
<dbReference type="Proteomes" id="UP000246410">
    <property type="component" value="Unassembled WGS sequence"/>
</dbReference>
<name>A0A317NXF6_9NOCA</name>
<dbReference type="RefSeq" id="WP_110036741.1">
    <property type="nucleotide sequence ID" value="NZ_QGTL01000002.1"/>
</dbReference>
<proteinExistence type="predicted"/>
<sequence>MNPGSRSLPTRDEALRIARDHANDPDSLVPYPHPGLETARHGGGFAYLQTIRTDDGDLDGYVLVTTEGRGSGLLSRAERTIDMVIDEHLARAEHANRYIADSELSVAHRAAMAAYDAGLTRIDELPGRDALDPETADHAEYLLIALRRYKIAGSARSFFARDDQLMREREAGRRYTQPCPLCARAAVHDPRYPRAVCDHCRGRTTDRAGRRVTGFNVDFSGGMIAYFTGDSGAQREECVEVTRTGRCFIDGRPATMREGRFGGIVIEAATEES</sequence>
<dbReference type="AlphaFoldDB" id="A0A317NXF6"/>
<comment type="caution">
    <text evidence="1">The sequence shown here is derived from an EMBL/GenBank/DDBJ whole genome shotgun (WGS) entry which is preliminary data.</text>
</comment>
<keyword evidence="2" id="KW-1185">Reference proteome</keyword>
<evidence type="ECO:0000313" key="1">
    <source>
        <dbReference type="EMBL" id="PWV79653.1"/>
    </source>
</evidence>
<dbReference type="EMBL" id="QGTL01000002">
    <property type="protein sequence ID" value="PWV79653.1"/>
    <property type="molecule type" value="Genomic_DNA"/>
</dbReference>
<protein>
    <submittedName>
        <fullName evidence="1">Uncharacterized protein</fullName>
    </submittedName>
</protein>
<reference evidence="1 2" key="1">
    <citation type="submission" date="2018-05" db="EMBL/GenBank/DDBJ databases">
        <title>Genomic Encyclopedia of Type Strains, Phase IV (KMG-IV): sequencing the most valuable type-strain genomes for metagenomic binning, comparative biology and taxonomic classification.</title>
        <authorList>
            <person name="Goeker M."/>
        </authorList>
    </citation>
    <scope>NUCLEOTIDE SEQUENCE [LARGE SCALE GENOMIC DNA]</scope>
    <source>
        <strain evidence="1 2">DSM 44717</strain>
    </source>
</reference>
<organism evidence="1 2">
    <name type="scientific">Nocardia neocaledoniensis</name>
    <dbReference type="NCBI Taxonomy" id="236511"/>
    <lineage>
        <taxon>Bacteria</taxon>
        <taxon>Bacillati</taxon>
        <taxon>Actinomycetota</taxon>
        <taxon>Actinomycetes</taxon>
        <taxon>Mycobacteriales</taxon>
        <taxon>Nocardiaceae</taxon>
        <taxon>Nocardia</taxon>
    </lineage>
</organism>